<dbReference type="AlphaFoldDB" id="A0A1T5EWR0"/>
<proteinExistence type="predicted"/>
<keyword evidence="1" id="KW-0812">Transmembrane</keyword>
<feature type="domain" description="Protein FecR C-terminal" evidence="3">
    <location>
        <begin position="312"/>
        <end position="377"/>
    </location>
</feature>
<dbReference type="RefSeq" id="WP_079643891.1">
    <property type="nucleotide sequence ID" value="NZ_FUZF01000013.1"/>
</dbReference>
<dbReference type="InterPro" id="IPR032508">
    <property type="entry name" value="FecR_C"/>
</dbReference>
<keyword evidence="1" id="KW-0472">Membrane</keyword>
<accession>A0A1T5EWR0</accession>
<dbReference type="InterPro" id="IPR012373">
    <property type="entry name" value="Ferrdict_sens_TM"/>
</dbReference>
<dbReference type="FunFam" id="2.60.120.1440:FF:000001">
    <property type="entry name" value="Putative anti-sigma factor"/>
    <property type="match status" value="1"/>
</dbReference>
<dbReference type="PANTHER" id="PTHR30273:SF2">
    <property type="entry name" value="PROTEIN FECR"/>
    <property type="match status" value="1"/>
</dbReference>
<dbReference type="OrthoDB" id="649666at2"/>
<feature type="transmembrane region" description="Helical" evidence="1">
    <location>
        <begin position="89"/>
        <end position="106"/>
    </location>
</feature>
<dbReference type="EMBL" id="FUZF01000013">
    <property type="protein sequence ID" value="SKB88346.1"/>
    <property type="molecule type" value="Genomic_DNA"/>
</dbReference>
<dbReference type="STRING" id="1513896.SAMN05660841_02836"/>
<keyword evidence="5" id="KW-1185">Reference proteome</keyword>
<dbReference type="Gene3D" id="3.55.50.30">
    <property type="match status" value="1"/>
</dbReference>
<dbReference type="InterPro" id="IPR006860">
    <property type="entry name" value="FecR"/>
</dbReference>
<evidence type="ECO:0000313" key="4">
    <source>
        <dbReference type="EMBL" id="SKB88346.1"/>
    </source>
</evidence>
<organism evidence="4 5">
    <name type="scientific">Sphingobacterium nematocida</name>
    <dbReference type="NCBI Taxonomy" id="1513896"/>
    <lineage>
        <taxon>Bacteria</taxon>
        <taxon>Pseudomonadati</taxon>
        <taxon>Bacteroidota</taxon>
        <taxon>Sphingobacteriia</taxon>
        <taxon>Sphingobacteriales</taxon>
        <taxon>Sphingobacteriaceae</taxon>
        <taxon>Sphingobacterium</taxon>
    </lineage>
</organism>
<sequence length="382" mass="43248">MAYIHDIFKRFLDNEYTQEELSILLRHFELNEYTEDLHRLVEKEFSKPVPENEISTDAVHLAKSKRREILRAIENQYNNKKIVTRRIKLVSIAASILLICSFTFVIQRIKSGFPSTNSVLTDIEPGTNRATLILENGQSIALKEENTGISMQNDKITYTDGTQIVDDAESKFARLVTPRKGMYKLILPDGSLVWLNAASSLRYPTAFGGTKREVELQGEAYFEVISNTAKPFVVKTDKQELQVLGTVFNVNAYANEPDVTTTLVSGKVALKTVDSGASTILNPDEQASLGSAGYRVKQVNSEAYTAWTSGEFRFVATPLPEVIRQIERWYDLDVDYNRIPENVKIHASIRNDKKLSSVLYVLERMANIKLKIEGRRLQVMSE</sequence>
<evidence type="ECO:0000256" key="1">
    <source>
        <dbReference type="SAM" id="Phobius"/>
    </source>
</evidence>
<evidence type="ECO:0000313" key="5">
    <source>
        <dbReference type="Proteomes" id="UP000190150"/>
    </source>
</evidence>
<reference evidence="5" key="1">
    <citation type="submission" date="2017-02" db="EMBL/GenBank/DDBJ databases">
        <authorList>
            <person name="Varghese N."/>
            <person name="Submissions S."/>
        </authorList>
    </citation>
    <scope>NUCLEOTIDE SEQUENCE [LARGE SCALE GENOMIC DNA]</scope>
    <source>
        <strain evidence="5">DSM 24091</strain>
    </source>
</reference>
<dbReference type="GO" id="GO:0016989">
    <property type="term" value="F:sigma factor antagonist activity"/>
    <property type="evidence" value="ECO:0007669"/>
    <property type="project" value="TreeGrafter"/>
</dbReference>
<dbReference type="Proteomes" id="UP000190150">
    <property type="component" value="Unassembled WGS sequence"/>
</dbReference>
<evidence type="ECO:0000259" key="2">
    <source>
        <dbReference type="Pfam" id="PF04773"/>
    </source>
</evidence>
<evidence type="ECO:0000259" key="3">
    <source>
        <dbReference type="Pfam" id="PF16344"/>
    </source>
</evidence>
<dbReference type="Pfam" id="PF04773">
    <property type="entry name" value="FecR"/>
    <property type="match status" value="1"/>
</dbReference>
<keyword evidence="1" id="KW-1133">Transmembrane helix</keyword>
<gene>
    <name evidence="4" type="ORF">SAMN05660841_02836</name>
</gene>
<dbReference type="PANTHER" id="PTHR30273">
    <property type="entry name" value="PERIPLASMIC SIGNAL SENSOR AND SIGMA FACTOR ACTIVATOR FECR-RELATED"/>
    <property type="match status" value="1"/>
</dbReference>
<feature type="domain" description="FecR protein" evidence="2">
    <location>
        <begin position="174"/>
        <end position="268"/>
    </location>
</feature>
<dbReference type="Gene3D" id="2.60.120.1440">
    <property type="match status" value="1"/>
</dbReference>
<protein>
    <submittedName>
        <fullName evidence="4">FecR family protein</fullName>
    </submittedName>
</protein>
<name>A0A1T5EWR0_9SPHI</name>
<dbReference type="Pfam" id="PF16344">
    <property type="entry name" value="FecR_C"/>
    <property type="match status" value="1"/>
</dbReference>